<protein>
    <recommendedName>
        <fullName evidence="1">Bacteriophage T5 Orf172 DNA-binding domain-containing protein</fullName>
    </recommendedName>
</protein>
<dbReference type="EMBL" id="AJLO02000041">
    <property type="protein sequence ID" value="KOE97525.1"/>
    <property type="molecule type" value="Genomic_DNA"/>
</dbReference>
<dbReference type="SMART" id="SM00974">
    <property type="entry name" value="T5orf172"/>
    <property type="match status" value="1"/>
</dbReference>
<dbReference type="OrthoDB" id="5995845at2"/>
<evidence type="ECO:0000313" key="2">
    <source>
        <dbReference type="EMBL" id="KOE97525.1"/>
    </source>
</evidence>
<comment type="caution">
    <text evidence="2">The sequence shown here is derived from an EMBL/GenBank/DDBJ whole genome shotgun (WGS) entry which is preliminary data.</text>
</comment>
<proteinExistence type="predicted"/>
<dbReference type="RefSeq" id="WP_010481096.1">
    <property type="nucleotide sequence ID" value="NZ_AJLO02000041.1"/>
</dbReference>
<evidence type="ECO:0000259" key="1">
    <source>
        <dbReference type="SMART" id="SM00974"/>
    </source>
</evidence>
<sequence length="188" mass="21318">MQSDIRIDGRVFAYVFPCAWEDYAKIGFSRDPLGRISALHRRWFEFFDLDAGALVEAESERDARDLELQLRSPFKAHRAPAPMTVQDKAGGRTEWVRGANQALSRAIIALGEQGYRCYPLKAWLRAALCLRMDQLHDWAAVQLPEEEGLRLPSGPGERALRDTLDGCGALDIDPIPWLPEHVQRWYAG</sequence>
<name>A0A0L8A5B1_9GAMM</name>
<dbReference type="InterPro" id="IPR018306">
    <property type="entry name" value="Phage_T5_Orf172_DNA-bd"/>
</dbReference>
<gene>
    <name evidence="2" type="ORF">W7K_18755</name>
</gene>
<evidence type="ECO:0000313" key="3">
    <source>
        <dbReference type="Proteomes" id="UP000036890"/>
    </source>
</evidence>
<accession>A0A0L8A5B1</accession>
<organism evidence="2 3">
    <name type="scientific">Stenotrophomonas geniculata N1</name>
    <dbReference type="NCBI Taxonomy" id="1167641"/>
    <lineage>
        <taxon>Bacteria</taxon>
        <taxon>Pseudomonadati</taxon>
        <taxon>Pseudomonadota</taxon>
        <taxon>Gammaproteobacteria</taxon>
        <taxon>Lysobacterales</taxon>
        <taxon>Lysobacteraceae</taxon>
        <taxon>Stenotrophomonas</taxon>
    </lineage>
</organism>
<dbReference type="AlphaFoldDB" id="A0A0L8A5B1"/>
<dbReference type="Pfam" id="PF13455">
    <property type="entry name" value="MUG113"/>
    <property type="match status" value="1"/>
</dbReference>
<dbReference type="Proteomes" id="UP000036890">
    <property type="component" value="Unassembled WGS sequence"/>
</dbReference>
<reference evidence="2 3" key="1">
    <citation type="journal article" date="2012" name="J. Bacteriol.">
        <title>Genome sequence of a novel nicotine-degrading strain, Pseudomonas geniculata N1.</title>
        <authorList>
            <person name="Tang H."/>
            <person name="Yu H."/>
            <person name="Tai C."/>
            <person name="Huang K."/>
            <person name="Liu Y."/>
            <person name="Wang L."/>
            <person name="Yao Y."/>
            <person name="Wu G."/>
            <person name="Xu P."/>
        </authorList>
    </citation>
    <scope>NUCLEOTIDE SEQUENCE [LARGE SCALE GENOMIC DNA]</scope>
    <source>
        <strain evidence="2 3">N1</strain>
    </source>
</reference>
<feature type="domain" description="Bacteriophage T5 Orf172 DNA-binding" evidence="1">
    <location>
        <begin position="18"/>
        <end position="110"/>
    </location>
</feature>